<organism evidence="2 3">
    <name type="scientific">Scophthalmus maximus</name>
    <name type="common">Turbot</name>
    <name type="synonym">Psetta maxima</name>
    <dbReference type="NCBI Taxonomy" id="52904"/>
    <lineage>
        <taxon>Eukaryota</taxon>
        <taxon>Metazoa</taxon>
        <taxon>Chordata</taxon>
        <taxon>Craniata</taxon>
        <taxon>Vertebrata</taxon>
        <taxon>Euteleostomi</taxon>
        <taxon>Actinopterygii</taxon>
        <taxon>Neopterygii</taxon>
        <taxon>Teleostei</taxon>
        <taxon>Neoteleostei</taxon>
        <taxon>Acanthomorphata</taxon>
        <taxon>Carangaria</taxon>
        <taxon>Pleuronectiformes</taxon>
        <taxon>Pleuronectoidei</taxon>
        <taxon>Scophthalmidae</taxon>
        <taxon>Scophthalmus</taxon>
    </lineage>
</organism>
<evidence type="ECO:0008006" key="4">
    <source>
        <dbReference type="Google" id="ProtNLM"/>
    </source>
</evidence>
<dbReference type="GO" id="GO:0005737">
    <property type="term" value="C:cytoplasm"/>
    <property type="evidence" value="ECO:0007669"/>
    <property type="project" value="GOC"/>
</dbReference>
<dbReference type="PANTHER" id="PTHR23287:SF16">
    <property type="entry name" value="TECTONIN BETA-PROPELLER REPEAT-CONTAINING PROTEIN 2"/>
    <property type="match status" value="1"/>
</dbReference>
<accession>A0A6A4TP39</accession>
<dbReference type="SUPFAM" id="SSF50978">
    <property type="entry name" value="WD40 repeat-like"/>
    <property type="match status" value="1"/>
</dbReference>
<dbReference type="InterPro" id="IPR006624">
    <property type="entry name" value="Beta-propeller_rpt_TECPR"/>
</dbReference>
<dbReference type="SMART" id="SM00706">
    <property type="entry name" value="TECPR"/>
    <property type="match status" value="8"/>
</dbReference>
<dbReference type="Proteomes" id="UP000438429">
    <property type="component" value="Unassembled WGS sequence"/>
</dbReference>
<name>A0A6A4TP39_SCOMX</name>
<sequence length="1078" mass="118494">MSTQLTTQSVLREFCPLYYLLNTIPAKVQRGFRSVVVYLTALDSSSDFLAVGSSIGMLYLYCRRLAHMNKYSLEGKCDAITAVKLLSCFDDLVAVGTASGRVSVFQLVSPLPGRNKQGVCKPVLLLEETSGVVQVDYSHQVLLVSTQHRSLLYFTQRQEVQQLGTRPRKRFLSLSCFLVLVRSVIIGALESSGDIVSVSCCDNEIFILKGDRDIIRLSNSPEGLTSSYSSSGNRLSESSCSDSMFVVQDGSCSDGGSGTPLSDRASLMWLDLQNQDSQEAGGGHSDSGSNLHPGPLLLQGVETQLGPEVVPPTPDVDLLLECTFSYMHKTEEDDGQEQQPMEEQEDDYLNPLIGPEEAEEEKEVGSLMPPAGLTDQMFYSTVSTLERERSVSSDEEGDIYCHTLPGAGSRGEVHTCPSNQMERTSDREIEQDTQDRDRHKPDQLAESWMGYSGPGCGILSLQVTGRHVWCLDFKGGLFCTSLPETGLNWQRFEDNVHQVALSPSGNLLWKVEQKSMKAFACAKVSVKGKRHWYKAVEQTAFVALSDDSAWIIRTNGDLYLQTGLSVDRPCARSMKVDSPCVFSQVCVRGGVVWALSEHKALFYREGLNSYCSEGEGWKYDTVSEAQGLELMCVALGDGGTAWALDTGGSLWFRTGISWSRPQGQDDHWWQISISDYVVFDQGSLFQTLLQATQSVATVTRAPVERVVAFLSQYSTCQPSLVGANASGVWVASGRNQLHLARGSLVGTFWQNVVPRGTVSATRWSFITSSALPHREGTFLWLAQSRKDLFSVWDQDGELRPSSVSLPPEVELTHLSACRDALWGLDSHGRVSIRTLSQSCPTGLHWTALDLSQLGSVRLVSLSCGSQNVWAIDSRGIVYFRVGTQPMNPSMMLPAWIHIEPPVQPIGVQLVSIQTSPNDRLLWALDNRGTVFVRTGLSDEMPVGTDWDLVPGLAASQLVLSCRTVWVRCVNGDLARRYGVSERNPAGDYWKKIPGNANWLTVDCGGLLWTVVDCCGLRLTGGLWWTVVDSGGMWWTPVDSNGLWWTVVDSTGLCWTVVDCGGPLTFSSLTASRVKPEHV</sequence>
<protein>
    <recommendedName>
        <fullName evidence="4">Tectonin beta-propeller repeat-containing protein 2</fullName>
    </recommendedName>
</protein>
<evidence type="ECO:0000313" key="2">
    <source>
        <dbReference type="EMBL" id="KAF0043742.1"/>
    </source>
</evidence>
<dbReference type="PANTHER" id="PTHR23287">
    <property type="entry name" value="RUBY-EYE2-LIKE PROTEIN"/>
    <property type="match status" value="1"/>
</dbReference>
<feature type="compositionally biased region" description="Basic and acidic residues" evidence="1">
    <location>
        <begin position="423"/>
        <end position="439"/>
    </location>
</feature>
<evidence type="ECO:0000256" key="1">
    <source>
        <dbReference type="SAM" id="MobiDB-lite"/>
    </source>
</evidence>
<evidence type="ECO:0000313" key="3">
    <source>
        <dbReference type="Proteomes" id="UP000438429"/>
    </source>
</evidence>
<proteinExistence type="predicted"/>
<gene>
    <name evidence="2" type="ORF">F2P81_002900</name>
</gene>
<comment type="caution">
    <text evidence="2">The sequence shown here is derived from an EMBL/GenBank/DDBJ whole genome shotgun (WGS) entry which is preliminary data.</text>
</comment>
<dbReference type="InterPro" id="IPR036322">
    <property type="entry name" value="WD40_repeat_dom_sf"/>
</dbReference>
<reference evidence="2 3" key="1">
    <citation type="submission" date="2019-06" db="EMBL/GenBank/DDBJ databases">
        <title>Draft genomes of female and male turbot (Scophthalmus maximus).</title>
        <authorList>
            <person name="Xu H."/>
            <person name="Xu X.-W."/>
            <person name="Shao C."/>
            <person name="Chen S."/>
        </authorList>
    </citation>
    <scope>NUCLEOTIDE SEQUENCE [LARGE SCALE GENOMIC DNA]</scope>
    <source>
        <strain evidence="2">Ysfricsl-2016a</strain>
        <tissue evidence="2">Blood</tissue>
    </source>
</reference>
<dbReference type="GO" id="GO:0032527">
    <property type="term" value="P:protein exit from endoplasmic reticulum"/>
    <property type="evidence" value="ECO:0007669"/>
    <property type="project" value="TreeGrafter"/>
</dbReference>
<feature type="region of interest" description="Disordered" evidence="1">
    <location>
        <begin position="403"/>
        <end position="439"/>
    </location>
</feature>
<dbReference type="AlphaFoldDB" id="A0A6A4TP39"/>
<dbReference type="Pfam" id="PF19193">
    <property type="entry name" value="Tectonin"/>
    <property type="match status" value="1"/>
</dbReference>
<dbReference type="Pfam" id="PF06462">
    <property type="entry name" value="Hyd_WA"/>
    <property type="match status" value="2"/>
</dbReference>
<dbReference type="EMBL" id="VEVO01000003">
    <property type="protein sequence ID" value="KAF0043742.1"/>
    <property type="molecule type" value="Genomic_DNA"/>
</dbReference>